<comment type="caution">
    <text evidence="1">The sequence shown here is derived from an EMBL/GenBank/DDBJ whole genome shotgun (WGS) entry which is preliminary data.</text>
</comment>
<accession>A0A2C5Y3E3</accession>
<dbReference type="PANTHER" id="PTHR13520">
    <property type="entry name" value="RAD50-INTERACTING PROTEIN 1 RINT-1"/>
    <property type="match status" value="1"/>
</dbReference>
<dbReference type="Pfam" id="PF04437">
    <property type="entry name" value="RINT1_TIP1"/>
    <property type="match status" value="1"/>
</dbReference>
<organism evidence="1 2">
    <name type="scientific">Ophiocordyceps australis</name>
    <dbReference type="NCBI Taxonomy" id="1399860"/>
    <lineage>
        <taxon>Eukaryota</taxon>
        <taxon>Fungi</taxon>
        <taxon>Dikarya</taxon>
        <taxon>Ascomycota</taxon>
        <taxon>Pezizomycotina</taxon>
        <taxon>Sordariomycetes</taxon>
        <taxon>Hypocreomycetidae</taxon>
        <taxon>Hypocreales</taxon>
        <taxon>Ophiocordycipitaceae</taxon>
        <taxon>Ophiocordyceps</taxon>
    </lineage>
</organism>
<dbReference type="PANTHER" id="PTHR13520:SF0">
    <property type="entry name" value="RAD50-INTERACTING PROTEIN 1"/>
    <property type="match status" value="1"/>
</dbReference>
<dbReference type="Gene3D" id="1.20.58.670">
    <property type="entry name" value="Dsl1p vesicle tethering complex, Tip20p subunit, domain D"/>
    <property type="match status" value="1"/>
</dbReference>
<sequence>MTSTIGRTLHGATKDELAAVEGIGALETLCKVIGSADHVANTLIEWSDEEFFAQLWQELQARNAQGTSQDGSTGILHQEGIQGRVPNGAGRDSKDSGIFDETAAAYIGRRKAAEKLLVGALADSHTKAFRAYMAHVQWTTIGDAAIMDDASQMSITPELDEPLRTLKSNFEFLSKALSAASLRRVWREALDKLQDILWNGVLLRQTFTTLGAAQFAHDGAAIFSLIEHYIPGASAALNALRQGLQLVSLPAEPTNGISLKEASDRAFASNQEARGMLQDLGLGALTPMNARHILERRIENSENVGW</sequence>
<dbReference type="GO" id="GO:0006890">
    <property type="term" value="P:retrograde vesicle-mediated transport, Golgi to endoplasmic reticulum"/>
    <property type="evidence" value="ECO:0007669"/>
    <property type="project" value="InterPro"/>
</dbReference>
<protein>
    <submittedName>
        <fullName evidence="1">Uncharacterized protein</fullName>
    </submittedName>
</protein>
<dbReference type="OrthoDB" id="2189254at2759"/>
<evidence type="ECO:0000313" key="2">
    <source>
        <dbReference type="Proteomes" id="UP000224854"/>
    </source>
</evidence>
<dbReference type="EMBL" id="NJEU01001678">
    <property type="protein sequence ID" value="PHH62196.1"/>
    <property type="molecule type" value="Genomic_DNA"/>
</dbReference>
<gene>
    <name evidence="1" type="ORF">CDD82_2027</name>
</gene>
<dbReference type="GO" id="GO:0060628">
    <property type="term" value="P:regulation of ER to Golgi vesicle-mediated transport"/>
    <property type="evidence" value="ECO:0007669"/>
    <property type="project" value="TreeGrafter"/>
</dbReference>
<dbReference type="AlphaFoldDB" id="A0A2C5Y3E3"/>
<dbReference type="InterPro" id="IPR007528">
    <property type="entry name" value="RINT1_Tip20"/>
</dbReference>
<dbReference type="GO" id="GO:0006888">
    <property type="term" value="P:endoplasmic reticulum to Golgi vesicle-mediated transport"/>
    <property type="evidence" value="ECO:0007669"/>
    <property type="project" value="InterPro"/>
</dbReference>
<reference evidence="1 2" key="1">
    <citation type="submission" date="2017-06" db="EMBL/GenBank/DDBJ databases">
        <title>Ant-infecting Ophiocordyceps genomes reveal a high diversity of potential behavioral manipulation genes and a possible major role for enterotoxins.</title>
        <authorList>
            <person name="De Bekker C."/>
            <person name="Evans H.C."/>
            <person name="Brachmann A."/>
            <person name="Hughes D.P."/>
        </authorList>
    </citation>
    <scope>NUCLEOTIDE SEQUENCE [LARGE SCALE GENOMIC DNA]</scope>
    <source>
        <strain evidence="1 2">1348a</strain>
    </source>
</reference>
<evidence type="ECO:0000313" key="1">
    <source>
        <dbReference type="EMBL" id="PHH62196.1"/>
    </source>
</evidence>
<name>A0A2C5Y3E3_9HYPO</name>
<dbReference type="PROSITE" id="PS51386">
    <property type="entry name" value="RINT1_TIP20"/>
    <property type="match status" value="1"/>
</dbReference>
<dbReference type="GO" id="GO:0070939">
    <property type="term" value="C:Dsl1/NZR complex"/>
    <property type="evidence" value="ECO:0007669"/>
    <property type="project" value="InterPro"/>
</dbReference>
<keyword evidence="2" id="KW-1185">Reference proteome</keyword>
<dbReference type="InterPro" id="IPR042044">
    <property type="entry name" value="EXOC6PINT-1/Sec15/Tip20_C_dom2"/>
</dbReference>
<proteinExistence type="predicted"/>
<dbReference type="Proteomes" id="UP000224854">
    <property type="component" value="Unassembled WGS sequence"/>
</dbReference>